<evidence type="ECO:0000259" key="8">
    <source>
        <dbReference type="Pfam" id="PF02230"/>
    </source>
</evidence>
<evidence type="ECO:0000256" key="7">
    <source>
        <dbReference type="ARBA" id="ARBA00023326"/>
    </source>
</evidence>
<comment type="caution">
    <text evidence="9">The sequence shown here is derived from an EMBL/GenBank/DDBJ whole genome shotgun (WGS) entry which is preliminary data.</text>
</comment>
<dbReference type="Proteomes" id="UP000274271">
    <property type="component" value="Unassembled WGS sequence"/>
</dbReference>
<feature type="domain" description="Phospholipase/carboxylesterase/thioesterase" evidence="8">
    <location>
        <begin position="57"/>
        <end position="211"/>
    </location>
</feature>
<dbReference type="OrthoDB" id="9764953at2"/>
<dbReference type="InterPro" id="IPR043595">
    <property type="entry name" value="FaeB/C/D"/>
</dbReference>
<keyword evidence="7" id="KW-0624">Polysaccharide degradation</keyword>
<proteinExistence type="predicted"/>
<gene>
    <name evidence="9" type="ORF">EHT87_09490</name>
</gene>
<evidence type="ECO:0000313" key="9">
    <source>
        <dbReference type="EMBL" id="RRB14793.1"/>
    </source>
</evidence>
<keyword evidence="5" id="KW-0378">Hydrolase</keyword>
<keyword evidence="10" id="KW-1185">Reference proteome</keyword>
<evidence type="ECO:0000256" key="3">
    <source>
        <dbReference type="ARBA" id="ARBA00022651"/>
    </source>
</evidence>
<evidence type="ECO:0000256" key="1">
    <source>
        <dbReference type="ARBA" id="ARBA00004613"/>
    </source>
</evidence>
<accession>A0A3P1CN84</accession>
<dbReference type="Pfam" id="PF02230">
    <property type="entry name" value="Abhydrolase_2"/>
    <property type="match status" value="1"/>
</dbReference>
<dbReference type="PANTHER" id="PTHR38050">
    <property type="match status" value="1"/>
</dbReference>
<protein>
    <submittedName>
        <fullName evidence="9">Phospholipase</fullName>
    </submittedName>
</protein>
<evidence type="ECO:0000256" key="5">
    <source>
        <dbReference type="ARBA" id="ARBA00022801"/>
    </source>
</evidence>
<evidence type="ECO:0000256" key="4">
    <source>
        <dbReference type="ARBA" id="ARBA00022729"/>
    </source>
</evidence>
<name>A0A3P1CN84_9BACT</name>
<dbReference type="GO" id="GO:0045493">
    <property type="term" value="P:xylan catabolic process"/>
    <property type="evidence" value="ECO:0007669"/>
    <property type="project" value="UniProtKB-KW"/>
</dbReference>
<reference evidence="9 10" key="1">
    <citation type="submission" date="2018-11" db="EMBL/GenBank/DDBJ databases">
        <authorList>
            <person name="Zhou Z."/>
            <person name="Wang G."/>
        </authorList>
    </citation>
    <scope>NUCLEOTIDE SEQUENCE [LARGE SCALE GENOMIC DNA]</scope>
    <source>
        <strain evidence="9 10">KCTC42998</strain>
    </source>
</reference>
<keyword evidence="3" id="KW-0858">Xylan degradation</keyword>
<dbReference type="SUPFAM" id="SSF53474">
    <property type="entry name" value="alpha/beta-Hydrolases"/>
    <property type="match status" value="1"/>
</dbReference>
<dbReference type="InterPro" id="IPR029058">
    <property type="entry name" value="AB_hydrolase_fold"/>
</dbReference>
<organism evidence="9 10">
    <name type="scientific">Larkinella knui</name>
    <dbReference type="NCBI Taxonomy" id="2025310"/>
    <lineage>
        <taxon>Bacteria</taxon>
        <taxon>Pseudomonadati</taxon>
        <taxon>Bacteroidota</taxon>
        <taxon>Cytophagia</taxon>
        <taxon>Cytophagales</taxon>
        <taxon>Spirosomataceae</taxon>
        <taxon>Larkinella</taxon>
    </lineage>
</organism>
<dbReference type="RefSeq" id="WP_124906319.1">
    <property type="nucleotide sequence ID" value="NZ_RQJP01000002.1"/>
</dbReference>
<comment type="subcellular location">
    <subcellularLocation>
        <location evidence="1">Secreted</location>
    </subcellularLocation>
</comment>
<keyword evidence="6" id="KW-0119">Carbohydrate metabolism</keyword>
<dbReference type="InterPro" id="IPR003140">
    <property type="entry name" value="PLipase/COase/thioEstase"/>
</dbReference>
<dbReference type="GO" id="GO:0005576">
    <property type="term" value="C:extracellular region"/>
    <property type="evidence" value="ECO:0007669"/>
    <property type="project" value="UniProtKB-SubCell"/>
</dbReference>
<evidence type="ECO:0000256" key="6">
    <source>
        <dbReference type="ARBA" id="ARBA00023277"/>
    </source>
</evidence>
<evidence type="ECO:0000313" key="10">
    <source>
        <dbReference type="Proteomes" id="UP000274271"/>
    </source>
</evidence>
<evidence type="ECO:0000256" key="2">
    <source>
        <dbReference type="ARBA" id="ARBA00022525"/>
    </source>
</evidence>
<keyword evidence="2" id="KW-0964">Secreted</keyword>
<dbReference type="EMBL" id="RQJP01000002">
    <property type="protein sequence ID" value="RRB14793.1"/>
    <property type="molecule type" value="Genomic_DNA"/>
</dbReference>
<dbReference type="AlphaFoldDB" id="A0A3P1CN84"/>
<dbReference type="PANTHER" id="PTHR38050:SF2">
    <property type="entry name" value="FERULOYL ESTERASE C-RELATED"/>
    <property type="match status" value="1"/>
</dbReference>
<keyword evidence="4" id="KW-0732">Signal</keyword>
<dbReference type="Gene3D" id="3.40.50.1820">
    <property type="entry name" value="alpha/beta hydrolase"/>
    <property type="match status" value="1"/>
</dbReference>
<sequence length="308" mass="33949">MTQVFKWCLMVALCGINACQERNEPPAQHQYRFMGSLPVDGRNRTFVLNLPPDYYEKKRTYALVIGLHGFGGNALQFEADYQFTRKANQDSFVAVYPEGVASDGPLGLRTWNAGGCCGYAQENQVDDTKFIRTLIDRLVADYQIDRKRVYVTGMSNGGMMAYRLACELSDKVAAIAAVSSTLISEMPCQPGRAVPVLHIHSLLDTKVPYAGGIGLGGYRYPPVDSVLNVWASINACQPSPVTRVDTTGYTLREWTTCTPKTGIQLYLTRDGGHSWPGGVPSRPGADVPSSALKATDIIWDFFTRYQLP</sequence>
<dbReference type="GO" id="GO:0030600">
    <property type="term" value="F:feruloyl esterase activity"/>
    <property type="evidence" value="ECO:0007669"/>
    <property type="project" value="InterPro"/>
</dbReference>